<evidence type="ECO:0000313" key="8">
    <source>
        <dbReference type="Proteomes" id="UP000199550"/>
    </source>
</evidence>
<dbReference type="STRING" id="195913.SAMN04488004_1406"/>
<evidence type="ECO:0000256" key="1">
    <source>
        <dbReference type="ARBA" id="ARBA00004167"/>
    </source>
</evidence>
<dbReference type="Proteomes" id="UP000199550">
    <property type="component" value="Unassembled WGS sequence"/>
</dbReference>
<comment type="subcellular location">
    <subcellularLocation>
        <location evidence="1">Membrane</location>
        <topology evidence="1">Single-pass membrane protein</topology>
    </subcellularLocation>
</comment>
<feature type="transmembrane region" description="Helical" evidence="6">
    <location>
        <begin position="6"/>
        <end position="32"/>
    </location>
</feature>
<evidence type="ECO:0000313" key="7">
    <source>
        <dbReference type="EMBL" id="SFL67369.1"/>
    </source>
</evidence>
<keyword evidence="8" id="KW-1185">Reference proteome</keyword>
<evidence type="ECO:0000256" key="5">
    <source>
        <dbReference type="ARBA" id="ARBA00023136"/>
    </source>
</evidence>
<evidence type="ECO:0000256" key="2">
    <source>
        <dbReference type="ARBA" id="ARBA00022481"/>
    </source>
</evidence>
<keyword evidence="2" id="KW-0488">Methylation</keyword>
<dbReference type="RefSeq" id="WP_090191924.1">
    <property type="nucleotide sequence ID" value="NZ_FOTF01000040.1"/>
</dbReference>
<dbReference type="OrthoDB" id="7727770at2"/>
<evidence type="ECO:0000256" key="6">
    <source>
        <dbReference type="SAM" id="Phobius"/>
    </source>
</evidence>
<sequence>MRSRDAGVTLVEVLVVLVLVGIMAGAIGLSLGPADRGDAANREATLLIARLNRAADEALLTGAATAFVWGDGTYRFEVRQIDGSWGPHPIELLGTPHQVGIINFSGDGGSDGRYVVDGDLLPATMAALRLTMRSANGSDEVVSFDGVNALQDPS</sequence>
<name>A0A1I4JLC4_9RHOB</name>
<dbReference type="GO" id="GO:0015628">
    <property type="term" value="P:protein secretion by the type II secretion system"/>
    <property type="evidence" value="ECO:0007669"/>
    <property type="project" value="InterPro"/>
</dbReference>
<evidence type="ECO:0000256" key="3">
    <source>
        <dbReference type="ARBA" id="ARBA00022692"/>
    </source>
</evidence>
<dbReference type="PROSITE" id="PS00409">
    <property type="entry name" value="PROKAR_NTER_METHYL"/>
    <property type="match status" value="1"/>
</dbReference>
<dbReference type="GO" id="GO:0016020">
    <property type="term" value="C:membrane"/>
    <property type="evidence" value="ECO:0007669"/>
    <property type="project" value="UniProtKB-SubCell"/>
</dbReference>
<gene>
    <name evidence="7" type="ORF">SAMN04488004_1406</name>
</gene>
<keyword evidence="4 6" id="KW-1133">Transmembrane helix</keyword>
<proteinExistence type="predicted"/>
<organism evidence="7 8">
    <name type="scientific">Loktanella salsilacus</name>
    <dbReference type="NCBI Taxonomy" id="195913"/>
    <lineage>
        <taxon>Bacteria</taxon>
        <taxon>Pseudomonadati</taxon>
        <taxon>Pseudomonadota</taxon>
        <taxon>Alphaproteobacteria</taxon>
        <taxon>Rhodobacterales</taxon>
        <taxon>Roseobacteraceae</taxon>
        <taxon>Loktanella</taxon>
    </lineage>
</organism>
<dbReference type="AlphaFoldDB" id="A0A1I4JLC4"/>
<dbReference type="SUPFAM" id="SSF54523">
    <property type="entry name" value="Pili subunits"/>
    <property type="match status" value="1"/>
</dbReference>
<keyword evidence="5 6" id="KW-0472">Membrane</keyword>
<dbReference type="GO" id="GO:0015627">
    <property type="term" value="C:type II protein secretion system complex"/>
    <property type="evidence" value="ECO:0007669"/>
    <property type="project" value="InterPro"/>
</dbReference>
<dbReference type="NCBIfam" id="TIGR02532">
    <property type="entry name" value="IV_pilin_GFxxxE"/>
    <property type="match status" value="1"/>
</dbReference>
<dbReference type="PRINTS" id="PR00885">
    <property type="entry name" value="BCTERIALGSPH"/>
</dbReference>
<accession>A0A1I4JLC4</accession>
<dbReference type="Pfam" id="PF07963">
    <property type="entry name" value="N_methyl"/>
    <property type="match status" value="1"/>
</dbReference>
<evidence type="ECO:0000256" key="4">
    <source>
        <dbReference type="ARBA" id="ARBA00022989"/>
    </source>
</evidence>
<keyword evidence="3 6" id="KW-0812">Transmembrane</keyword>
<dbReference type="InterPro" id="IPR045584">
    <property type="entry name" value="Pilin-like"/>
</dbReference>
<protein>
    <submittedName>
        <fullName evidence="7">Type II secretion system protein H</fullName>
    </submittedName>
</protein>
<dbReference type="InterPro" id="IPR012902">
    <property type="entry name" value="N_methyl_site"/>
</dbReference>
<reference evidence="7 8" key="1">
    <citation type="submission" date="2016-10" db="EMBL/GenBank/DDBJ databases">
        <authorList>
            <person name="de Groot N.N."/>
        </authorList>
    </citation>
    <scope>NUCLEOTIDE SEQUENCE [LARGE SCALE GENOMIC DNA]</scope>
    <source>
        <strain evidence="7 8">DSM 16199</strain>
    </source>
</reference>
<dbReference type="InterPro" id="IPR002416">
    <property type="entry name" value="T2SS_protein-GspH"/>
</dbReference>
<dbReference type="EMBL" id="FOTF01000040">
    <property type="protein sequence ID" value="SFL67369.1"/>
    <property type="molecule type" value="Genomic_DNA"/>
</dbReference>